<dbReference type="Gene3D" id="3.40.50.2000">
    <property type="entry name" value="Glycogen Phosphorylase B"/>
    <property type="match status" value="2"/>
</dbReference>
<keyword evidence="2" id="KW-0328">Glycosyltransferase</keyword>
<evidence type="ECO:0000313" key="3">
    <source>
        <dbReference type="Proteomes" id="UP001210231"/>
    </source>
</evidence>
<reference evidence="2 3" key="1">
    <citation type="submission" date="2022-12" db="EMBL/GenBank/DDBJ databases">
        <title>Chitinophagaceae gen. sp. nov., a new member of the family Chitinophagaceae, isolated from soil in a chemical factory.</title>
        <authorList>
            <person name="Ke Z."/>
        </authorList>
    </citation>
    <scope>NUCLEOTIDE SEQUENCE [LARGE SCALE GENOMIC DNA]</scope>
    <source>
        <strain evidence="2 3">LY-5</strain>
    </source>
</reference>
<name>A0ABT4UIY1_9BACT</name>
<comment type="caution">
    <text evidence="2">The sequence shown here is derived from an EMBL/GenBank/DDBJ whole genome shotgun (WGS) entry which is preliminary data.</text>
</comment>
<dbReference type="Pfam" id="PF13692">
    <property type="entry name" value="Glyco_trans_1_4"/>
    <property type="match status" value="1"/>
</dbReference>
<keyword evidence="3" id="KW-1185">Reference proteome</keyword>
<dbReference type="RefSeq" id="WP_407030518.1">
    <property type="nucleotide sequence ID" value="NZ_JAQGEF010000004.1"/>
</dbReference>
<dbReference type="CDD" id="cd03801">
    <property type="entry name" value="GT4_PimA-like"/>
    <property type="match status" value="1"/>
</dbReference>
<dbReference type="Proteomes" id="UP001210231">
    <property type="component" value="Unassembled WGS sequence"/>
</dbReference>
<proteinExistence type="predicted"/>
<evidence type="ECO:0000313" key="2">
    <source>
        <dbReference type="EMBL" id="MDA3614195.1"/>
    </source>
</evidence>
<dbReference type="PANTHER" id="PTHR46401:SF2">
    <property type="entry name" value="GLYCOSYLTRANSFERASE WBBK-RELATED"/>
    <property type="match status" value="1"/>
</dbReference>
<dbReference type="EMBL" id="JAQGEF010000004">
    <property type="protein sequence ID" value="MDA3614195.1"/>
    <property type="molecule type" value="Genomic_DNA"/>
</dbReference>
<evidence type="ECO:0000256" key="1">
    <source>
        <dbReference type="ARBA" id="ARBA00022679"/>
    </source>
</evidence>
<keyword evidence="1 2" id="KW-0808">Transferase</keyword>
<dbReference type="GO" id="GO:0016757">
    <property type="term" value="F:glycosyltransferase activity"/>
    <property type="evidence" value="ECO:0007669"/>
    <property type="project" value="UniProtKB-KW"/>
</dbReference>
<dbReference type="EC" id="2.4.-.-" evidence="2"/>
<sequence>MIVAFVTNYPLNDGKLRSGVPFFISEAFKSNNAHVIEVFVQDKRNLLHRVWSRLWQWYATFIHKSLYDSFYSVATSKSYATQVHQQLDHIKPDFILSIHPNLIAHVKTKIPLILWLDNSFDTFSLYPDVNNYVVKTKEEALFNEYSGLAKSETVYVASSYLRIFLQKKYPDIQSKFKILPRGANLIHRPEREFIVKLVKHKINSSVLKLVYVNSGWWKRKGGDMVLAIYKELSKHLPVELNIIGKVDEVQSALFNADPNIVLHGKIDKSQIAGELQYQKIIYEMHYSLAPSIAEGFGIVNAEMAALGVPSVGFGIMGVTESIKQNVTGWHLPESANAKNFAELILEKWQDKLLYESTCLSAYDYALEHFDWQKNVAEIITGIKEN</sequence>
<protein>
    <submittedName>
        <fullName evidence="2">Glycosyltransferase</fullName>
        <ecNumber evidence="2">2.4.-.-</ecNumber>
    </submittedName>
</protein>
<dbReference type="PANTHER" id="PTHR46401">
    <property type="entry name" value="GLYCOSYLTRANSFERASE WBBK-RELATED"/>
    <property type="match status" value="1"/>
</dbReference>
<organism evidence="2 3">
    <name type="scientific">Polluticaenibacter yanchengensis</name>
    <dbReference type="NCBI Taxonomy" id="3014562"/>
    <lineage>
        <taxon>Bacteria</taxon>
        <taxon>Pseudomonadati</taxon>
        <taxon>Bacteroidota</taxon>
        <taxon>Chitinophagia</taxon>
        <taxon>Chitinophagales</taxon>
        <taxon>Chitinophagaceae</taxon>
        <taxon>Polluticaenibacter</taxon>
    </lineage>
</organism>
<accession>A0ABT4UIY1</accession>
<gene>
    <name evidence="2" type="ORF">O3P16_05210</name>
</gene>
<dbReference type="SUPFAM" id="SSF53756">
    <property type="entry name" value="UDP-Glycosyltransferase/glycogen phosphorylase"/>
    <property type="match status" value="1"/>
</dbReference>